<dbReference type="GO" id="GO:0005737">
    <property type="term" value="C:cytoplasm"/>
    <property type="evidence" value="ECO:0007669"/>
    <property type="project" value="InterPro"/>
</dbReference>
<dbReference type="SMART" id="SM00937">
    <property type="entry name" value="PCRF"/>
    <property type="match status" value="1"/>
</dbReference>
<dbReference type="Gene3D" id="3.30.160.20">
    <property type="match status" value="1"/>
</dbReference>
<feature type="domain" description="Prokaryotic-type class I peptide chain release factors" evidence="5">
    <location>
        <begin position="813"/>
        <end position="829"/>
    </location>
</feature>
<reference evidence="6" key="1">
    <citation type="submission" date="2020-06" db="EMBL/GenBank/DDBJ databases">
        <authorList>
            <person name="Li T."/>
            <person name="Hu X."/>
            <person name="Zhang T."/>
            <person name="Song X."/>
            <person name="Zhang H."/>
            <person name="Dai N."/>
            <person name="Sheng W."/>
            <person name="Hou X."/>
            <person name="Wei L."/>
        </authorList>
    </citation>
    <scope>NUCLEOTIDE SEQUENCE</scope>
    <source>
        <strain evidence="6">G01</strain>
        <tissue evidence="6">Leaf</tissue>
    </source>
</reference>
<proteinExistence type="inferred from homology"/>
<dbReference type="NCBIfam" id="TIGR00020">
    <property type="entry name" value="prfB"/>
    <property type="match status" value="1"/>
</dbReference>
<feature type="compositionally biased region" description="Polar residues" evidence="4">
    <location>
        <begin position="11"/>
        <end position="23"/>
    </location>
</feature>
<dbReference type="Gene3D" id="3.30.70.1660">
    <property type="match status" value="1"/>
</dbReference>
<dbReference type="InterPro" id="IPR057939">
    <property type="entry name" value="TRF2_HOY1_PH"/>
</dbReference>
<comment type="similarity">
    <text evidence="1">Belongs to the prokaryotic/mitochondrial release factor family.</text>
</comment>
<dbReference type="PANTHER" id="PTHR43116:SF3">
    <property type="entry name" value="CLASS I PEPTIDE CHAIN RELEASE FACTOR"/>
    <property type="match status" value="1"/>
</dbReference>
<dbReference type="HAMAP" id="MF_00094">
    <property type="entry name" value="Rel_fac_2"/>
    <property type="match status" value="1"/>
</dbReference>
<comment type="caution">
    <text evidence="6">The sequence shown here is derived from an EMBL/GenBank/DDBJ whole genome shotgun (WGS) entry which is preliminary data.</text>
</comment>
<evidence type="ECO:0000256" key="4">
    <source>
        <dbReference type="SAM" id="MobiDB-lite"/>
    </source>
</evidence>
<feature type="compositionally biased region" description="Basic residues" evidence="4">
    <location>
        <begin position="1"/>
        <end position="10"/>
    </location>
</feature>
<feature type="compositionally biased region" description="Acidic residues" evidence="4">
    <location>
        <begin position="28"/>
        <end position="44"/>
    </location>
</feature>
<feature type="region of interest" description="Disordered" evidence="4">
    <location>
        <begin position="1"/>
        <end position="52"/>
    </location>
</feature>
<dbReference type="PANTHER" id="PTHR43116">
    <property type="entry name" value="PEPTIDE CHAIN RELEASE FACTOR 2"/>
    <property type="match status" value="1"/>
</dbReference>
<accession>A0AAW2NX03</accession>
<dbReference type="Pfam" id="PF24818">
    <property type="entry name" value="PH_TRF2_HOY1"/>
    <property type="match status" value="1"/>
</dbReference>
<dbReference type="PROSITE" id="PS00745">
    <property type="entry name" value="RF_PROK_I"/>
    <property type="match status" value="1"/>
</dbReference>
<dbReference type="AlphaFoldDB" id="A0AAW2NX03"/>
<dbReference type="InterPro" id="IPR004374">
    <property type="entry name" value="PrfB"/>
</dbReference>
<feature type="coiled-coil region" evidence="3">
    <location>
        <begin position="849"/>
        <end position="876"/>
    </location>
</feature>
<dbReference type="GO" id="GO:0016149">
    <property type="term" value="F:translation release factor activity, codon specific"/>
    <property type="evidence" value="ECO:0007669"/>
    <property type="project" value="InterPro"/>
</dbReference>
<evidence type="ECO:0000259" key="5">
    <source>
        <dbReference type="PROSITE" id="PS00745"/>
    </source>
</evidence>
<dbReference type="InterPro" id="IPR005139">
    <property type="entry name" value="PCRF"/>
</dbReference>
<dbReference type="InterPro" id="IPR045853">
    <property type="entry name" value="Pep_chain_release_fac_I_sf"/>
</dbReference>
<evidence type="ECO:0000256" key="2">
    <source>
        <dbReference type="ARBA" id="ARBA00022917"/>
    </source>
</evidence>
<keyword evidence="2" id="KW-0648">Protein biosynthesis</keyword>
<dbReference type="Pfam" id="PF03462">
    <property type="entry name" value="PCRF"/>
    <property type="match status" value="1"/>
</dbReference>
<gene>
    <name evidence="6" type="ORF">Sangu_1038800</name>
</gene>
<dbReference type="SUPFAM" id="SSF75620">
    <property type="entry name" value="Release factor"/>
    <property type="match status" value="1"/>
</dbReference>
<dbReference type="FunFam" id="3.30.160.20:FF:000004">
    <property type="entry name" value="Peptide chain release factor 1"/>
    <property type="match status" value="1"/>
</dbReference>
<dbReference type="Pfam" id="PF00472">
    <property type="entry name" value="RF-1"/>
    <property type="match status" value="1"/>
</dbReference>
<feature type="region of interest" description="Disordered" evidence="4">
    <location>
        <begin position="108"/>
        <end position="142"/>
    </location>
</feature>
<dbReference type="EMBL" id="JACGWK010000006">
    <property type="protein sequence ID" value="KAL0348110.1"/>
    <property type="molecule type" value="Genomic_DNA"/>
</dbReference>
<organism evidence="6">
    <name type="scientific">Sesamum angustifolium</name>
    <dbReference type="NCBI Taxonomy" id="2727405"/>
    <lineage>
        <taxon>Eukaryota</taxon>
        <taxon>Viridiplantae</taxon>
        <taxon>Streptophyta</taxon>
        <taxon>Embryophyta</taxon>
        <taxon>Tracheophyta</taxon>
        <taxon>Spermatophyta</taxon>
        <taxon>Magnoliopsida</taxon>
        <taxon>eudicotyledons</taxon>
        <taxon>Gunneridae</taxon>
        <taxon>Pentapetalae</taxon>
        <taxon>asterids</taxon>
        <taxon>lamiids</taxon>
        <taxon>Lamiales</taxon>
        <taxon>Pedaliaceae</taxon>
        <taxon>Sesamum</taxon>
    </lineage>
</organism>
<keyword evidence="3" id="KW-0175">Coiled coil</keyword>
<reference evidence="6" key="2">
    <citation type="journal article" date="2024" name="Plant">
        <title>Genomic evolution and insights into agronomic trait innovations of Sesamum species.</title>
        <authorList>
            <person name="Miao H."/>
            <person name="Wang L."/>
            <person name="Qu L."/>
            <person name="Liu H."/>
            <person name="Sun Y."/>
            <person name="Le M."/>
            <person name="Wang Q."/>
            <person name="Wei S."/>
            <person name="Zheng Y."/>
            <person name="Lin W."/>
            <person name="Duan Y."/>
            <person name="Cao H."/>
            <person name="Xiong S."/>
            <person name="Wang X."/>
            <person name="Wei L."/>
            <person name="Li C."/>
            <person name="Ma Q."/>
            <person name="Ju M."/>
            <person name="Zhao R."/>
            <person name="Li G."/>
            <person name="Mu C."/>
            <person name="Tian Q."/>
            <person name="Mei H."/>
            <person name="Zhang T."/>
            <person name="Gao T."/>
            <person name="Zhang H."/>
        </authorList>
    </citation>
    <scope>NUCLEOTIDE SEQUENCE</scope>
    <source>
        <strain evidence="6">G01</strain>
    </source>
</reference>
<name>A0AAW2NX03_9LAMI</name>
<dbReference type="Gene3D" id="1.20.58.410">
    <property type="entry name" value="Release factor"/>
    <property type="match status" value="1"/>
</dbReference>
<dbReference type="InterPro" id="IPR000352">
    <property type="entry name" value="Pep_chain_release_fac_I"/>
</dbReference>
<feature type="compositionally biased region" description="Basic and acidic residues" evidence="4">
    <location>
        <begin position="108"/>
        <end position="126"/>
    </location>
</feature>
<evidence type="ECO:0000313" key="6">
    <source>
        <dbReference type="EMBL" id="KAL0348110.1"/>
    </source>
</evidence>
<protein>
    <submittedName>
        <fullName evidence="6">Peptide chain release factor PrfB2, chloroplastic</fullName>
    </submittedName>
</protein>
<evidence type="ECO:0000256" key="3">
    <source>
        <dbReference type="SAM" id="Coils"/>
    </source>
</evidence>
<sequence length="942" mass="105331">MHGSSKRTYKTPKNSEFSSNTNMAAGGEDIDPLDEEEGFYDDFQDNLNSGKQSINVHNAAGVGSSAQHSPATAIGRSPVFSLKEIGPESSSPIGLKLRKTPSFQELLENRLSRPSREDNEGGSIRDRPRRRTANLGPQPTSEKLKASNFHIKYIRIGNWERISEHEGHLVAKLYYAKKKMVWEILVRELKNKIEMQWSDISAIRVSVHDNEDGILQIQLNTSPSFFGETNPQPRKHTIWQISSDFTQGQASIFRIHTIVFPPGVLNSHYEKLLSCDRRLLELSQQPFPSQESPYFDLPSLSGDSTLTVTSNEYGLSSASPVLQYSHQPHYKMQGRATPGGLTPSPSATVLNFPLQNEWPRKKVMIYTVGNKEIDWRNISVGIGGRQLVPSQAQDNMAMITSGNYHPVSTTLNNIEEYLLGDHSQVAYHDESTIATHVQSMCSTMPPIDDPFQSQMDYRINHTASNSQGTMLDEMESYNMQRLYGFRSQAMNGLLSPPPPPPPTPNDPIVMGPEVNNVVPSFMPNNPADVVLYRFIPHGNPTNKAAIEASTSDGLTVEGIIANNWVIYDENESDWKSHAAAIAQSIHLIRKRLRWKKLIPRLEILSVQLNKPDLWDDPARAGKISREHGSIMVKMKEVNAFEQELFEHIDMIKLAREENDAELESESLQALLTLRRNIKEKELEALLAGEHDPCSCFIEVQAGAGGTESMDWASMVMQMYVKWAEGRGFGVTVVDEMPGELAGIKRATIKVDGEYAFGYAKAEVGSHRLVRISPFDSNKRRHTSFASVAVIPILGDGFSHFQINESDLRIERFRAGGAGGQHVNTTESAVRITHIPTGITASCQNERSQHQNKASAMAVLQSRLDQLEMERQAQINAEHTQSLTDINFGSQIRSYVLHPYRMVKDHRTDYEVSDPDTVLQGDLDGFILSYLSASLDKNEDEDP</sequence>
<evidence type="ECO:0000256" key="1">
    <source>
        <dbReference type="ARBA" id="ARBA00010835"/>
    </source>
</evidence>